<reference evidence="2" key="1">
    <citation type="submission" date="2021-10" db="EMBL/GenBank/DDBJ databases">
        <title>Melipona bicolor Genome sequencing and assembly.</title>
        <authorList>
            <person name="Araujo N.S."/>
            <person name="Arias M.C."/>
        </authorList>
    </citation>
    <scope>NUCLEOTIDE SEQUENCE</scope>
    <source>
        <strain evidence="2">USP_2M_L1-L4_2017</strain>
        <tissue evidence="2">Whole body</tissue>
    </source>
</reference>
<gene>
    <name evidence="2" type="ORF">K0M31_004500</name>
</gene>
<name>A0AA40FX76_9HYME</name>
<comment type="caution">
    <text evidence="2">The sequence shown here is derived from an EMBL/GenBank/DDBJ whole genome shotgun (WGS) entry which is preliminary data.</text>
</comment>
<evidence type="ECO:0000313" key="3">
    <source>
        <dbReference type="Proteomes" id="UP001177670"/>
    </source>
</evidence>
<sequence>MDGWMDGWIDEWVDGGLVNDERDAERAREKVGVEEATPFQEDGRTEGGEGGRKEERRRLERLCFKLVTPWINRQVLESA</sequence>
<feature type="region of interest" description="Disordered" evidence="1">
    <location>
        <begin position="23"/>
        <end position="55"/>
    </location>
</feature>
<dbReference type="Proteomes" id="UP001177670">
    <property type="component" value="Unassembled WGS sequence"/>
</dbReference>
<feature type="compositionally biased region" description="Basic and acidic residues" evidence="1">
    <location>
        <begin position="41"/>
        <end position="55"/>
    </location>
</feature>
<proteinExistence type="predicted"/>
<protein>
    <submittedName>
        <fullName evidence="2">Uncharacterized protein</fullName>
    </submittedName>
</protein>
<evidence type="ECO:0000313" key="2">
    <source>
        <dbReference type="EMBL" id="KAK1126879.1"/>
    </source>
</evidence>
<evidence type="ECO:0000256" key="1">
    <source>
        <dbReference type="SAM" id="MobiDB-lite"/>
    </source>
</evidence>
<feature type="compositionally biased region" description="Basic and acidic residues" evidence="1">
    <location>
        <begin position="23"/>
        <end position="33"/>
    </location>
</feature>
<dbReference type="AlphaFoldDB" id="A0AA40FX76"/>
<accession>A0AA40FX76</accession>
<keyword evidence="3" id="KW-1185">Reference proteome</keyword>
<dbReference type="EMBL" id="JAHYIQ010000013">
    <property type="protein sequence ID" value="KAK1126879.1"/>
    <property type="molecule type" value="Genomic_DNA"/>
</dbReference>
<organism evidence="2 3">
    <name type="scientific">Melipona bicolor</name>
    <dbReference type="NCBI Taxonomy" id="60889"/>
    <lineage>
        <taxon>Eukaryota</taxon>
        <taxon>Metazoa</taxon>
        <taxon>Ecdysozoa</taxon>
        <taxon>Arthropoda</taxon>
        <taxon>Hexapoda</taxon>
        <taxon>Insecta</taxon>
        <taxon>Pterygota</taxon>
        <taxon>Neoptera</taxon>
        <taxon>Endopterygota</taxon>
        <taxon>Hymenoptera</taxon>
        <taxon>Apocrita</taxon>
        <taxon>Aculeata</taxon>
        <taxon>Apoidea</taxon>
        <taxon>Anthophila</taxon>
        <taxon>Apidae</taxon>
        <taxon>Melipona</taxon>
    </lineage>
</organism>